<dbReference type="RefSeq" id="WP_378280137.1">
    <property type="nucleotide sequence ID" value="NZ_JBHSON010000004.1"/>
</dbReference>
<dbReference type="PANTHER" id="PTHR43698">
    <property type="entry name" value="RIBD C-TERMINAL DOMAIN CONTAINING PROTEIN"/>
    <property type="match status" value="1"/>
</dbReference>
<dbReference type="InterPro" id="IPR014710">
    <property type="entry name" value="RmlC-like_jellyroll"/>
</dbReference>
<dbReference type="Proteomes" id="UP001596074">
    <property type="component" value="Unassembled WGS sequence"/>
</dbReference>
<evidence type="ECO:0000313" key="2">
    <source>
        <dbReference type="Proteomes" id="UP001596074"/>
    </source>
</evidence>
<dbReference type="InterPro" id="IPR011051">
    <property type="entry name" value="RmlC_Cupin_sf"/>
</dbReference>
<accession>A0ABW0ZQC4</accession>
<evidence type="ECO:0000313" key="1">
    <source>
        <dbReference type="EMBL" id="MFC5744723.1"/>
    </source>
</evidence>
<dbReference type="SUPFAM" id="SSF51182">
    <property type="entry name" value="RmlC-like cupins"/>
    <property type="match status" value="1"/>
</dbReference>
<dbReference type="PANTHER" id="PTHR43698:SF1">
    <property type="entry name" value="BLL4564 PROTEIN"/>
    <property type="match status" value="1"/>
</dbReference>
<proteinExistence type="predicted"/>
<sequence length="57" mass="6324">MRPGDTVYTPPGEEHWHGAIIDNFMSHLALLEGVDGGNGTTWLEPVTDEQYNAAKQR</sequence>
<dbReference type="EMBL" id="JBHSON010000004">
    <property type="protein sequence ID" value="MFC5744723.1"/>
    <property type="molecule type" value="Genomic_DNA"/>
</dbReference>
<evidence type="ECO:0008006" key="3">
    <source>
        <dbReference type="Google" id="ProtNLM"/>
    </source>
</evidence>
<organism evidence="1 2">
    <name type="scientific">Actinomadura rugatobispora</name>
    <dbReference type="NCBI Taxonomy" id="1994"/>
    <lineage>
        <taxon>Bacteria</taxon>
        <taxon>Bacillati</taxon>
        <taxon>Actinomycetota</taxon>
        <taxon>Actinomycetes</taxon>
        <taxon>Streptosporangiales</taxon>
        <taxon>Thermomonosporaceae</taxon>
        <taxon>Actinomadura</taxon>
    </lineage>
</organism>
<name>A0ABW0ZQC4_9ACTN</name>
<gene>
    <name evidence="1" type="ORF">ACFPZN_03740</name>
</gene>
<comment type="caution">
    <text evidence="1">The sequence shown here is derived from an EMBL/GenBank/DDBJ whole genome shotgun (WGS) entry which is preliminary data.</text>
</comment>
<keyword evidence="2" id="KW-1185">Reference proteome</keyword>
<reference evidence="2" key="1">
    <citation type="journal article" date="2019" name="Int. J. Syst. Evol. Microbiol.">
        <title>The Global Catalogue of Microorganisms (GCM) 10K type strain sequencing project: providing services to taxonomists for standard genome sequencing and annotation.</title>
        <authorList>
            <consortium name="The Broad Institute Genomics Platform"/>
            <consortium name="The Broad Institute Genome Sequencing Center for Infectious Disease"/>
            <person name="Wu L."/>
            <person name="Ma J."/>
        </authorList>
    </citation>
    <scope>NUCLEOTIDE SEQUENCE [LARGE SCALE GENOMIC DNA]</scope>
    <source>
        <strain evidence="2">KCTC 42087</strain>
    </source>
</reference>
<dbReference type="Gene3D" id="2.60.120.10">
    <property type="entry name" value="Jelly Rolls"/>
    <property type="match status" value="1"/>
</dbReference>
<protein>
    <recommendedName>
        <fullName evidence="3">Cupin domain-containing protein</fullName>
    </recommendedName>
</protein>